<dbReference type="SUPFAM" id="SSF56317">
    <property type="entry name" value="Carbon-nitrogen hydrolase"/>
    <property type="match status" value="1"/>
</dbReference>
<sequence length="362" mass="41079">MSRIEKYMAVGLSPTVWGAEERSDIQKNLDHIHETLSAATWLSGVDLPVKLAVIPEGGLQGFTDEIMDMDHTEYRENIAIDIPGEETDTLGEYAKEFDIYIVASAKEKSPEYEDKFVNTAFVIDPNGDVILKHRKNTPLLPVERSVAPHDVWDDWVEENGKDLDSFFPVVDTDIGRIGISLAIEGAYPEYARGLAMNGAEVVCRIACPEPLVANEAWEIQNKARALDNSMYVVAPNLGTYYLTPDTETPVDTFGGGSMILNHKGKTISEHDYGGGSSYCAGVIDIEGLREFRYRSPLMNWMKDLRTELCEVVYDRELYPKNLWLDRTPVKHDEYEEEVTEKRIEDMVEKDIWVPPYWERSDE</sequence>
<dbReference type="RefSeq" id="WP_149079577.1">
    <property type="nucleotide sequence ID" value="NZ_VTAW01000001.1"/>
</dbReference>
<name>A0A5D5AW12_9EURY</name>
<dbReference type="AlphaFoldDB" id="A0A5D5AW12"/>
<dbReference type="InterPro" id="IPR050345">
    <property type="entry name" value="Aliph_Amidase/BUP"/>
</dbReference>
<comment type="caution">
    <text evidence="3">The sequence shown here is derived from an EMBL/GenBank/DDBJ whole genome shotgun (WGS) entry which is preliminary data.</text>
</comment>
<evidence type="ECO:0000313" key="4">
    <source>
        <dbReference type="Proteomes" id="UP000324104"/>
    </source>
</evidence>
<organism evidence="3 4">
    <name type="scientific">Natrialba swarupiae</name>
    <dbReference type="NCBI Taxonomy" id="2448032"/>
    <lineage>
        <taxon>Archaea</taxon>
        <taxon>Methanobacteriati</taxon>
        <taxon>Methanobacteriota</taxon>
        <taxon>Stenosarchaea group</taxon>
        <taxon>Halobacteria</taxon>
        <taxon>Halobacteriales</taxon>
        <taxon>Natrialbaceae</taxon>
        <taxon>Natrialba</taxon>
    </lineage>
</organism>
<feature type="domain" description="CN hydrolase" evidence="2">
    <location>
        <begin position="6"/>
        <end position="293"/>
    </location>
</feature>
<gene>
    <name evidence="3" type="ORF">FYC77_00670</name>
</gene>
<dbReference type="InterPro" id="IPR036526">
    <property type="entry name" value="C-N_Hydrolase_sf"/>
</dbReference>
<evidence type="ECO:0000313" key="3">
    <source>
        <dbReference type="EMBL" id="TYT63770.1"/>
    </source>
</evidence>
<dbReference type="EMBL" id="VTAW01000001">
    <property type="protein sequence ID" value="TYT63770.1"/>
    <property type="molecule type" value="Genomic_DNA"/>
</dbReference>
<dbReference type="GO" id="GO:0016811">
    <property type="term" value="F:hydrolase activity, acting on carbon-nitrogen (but not peptide) bonds, in linear amides"/>
    <property type="evidence" value="ECO:0007669"/>
    <property type="project" value="TreeGrafter"/>
</dbReference>
<proteinExistence type="predicted"/>
<dbReference type="PROSITE" id="PS50263">
    <property type="entry name" value="CN_HYDROLASE"/>
    <property type="match status" value="1"/>
</dbReference>
<dbReference type="Gene3D" id="3.60.110.10">
    <property type="entry name" value="Carbon-nitrogen hydrolase"/>
    <property type="match status" value="1"/>
</dbReference>
<keyword evidence="4" id="KW-1185">Reference proteome</keyword>
<reference evidence="3 4" key="1">
    <citation type="submission" date="2019-08" db="EMBL/GenBank/DDBJ databases">
        <title>Archaea genome.</title>
        <authorList>
            <person name="Kajale S."/>
            <person name="Shouche Y."/>
            <person name="Deshpande N."/>
            <person name="Sharma A."/>
        </authorList>
    </citation>
    <scope>NUCLEOTIDE SEQUENCE [LARGE SCALE GENOMIC DNA]</scope>
    <source>
        <strain evidence="3 4">ESP3B_9</strain>
    </source>
</reference>
<dbReference type="PANTHER" id="PTHR43674:SF2">
    <property type="entry name" value="BETA-UREIDOPROPIONASE"/>
    <property type="match status" value="1"/>
</dbReference>
<keyword evidence="1 3" id="KW-0378">Hydrolase</keyword>
<dbReference type="Proteomes" id="UP000324104">
    <property type="component" value="Unassembled WGS sequence"/>
</dbReference>
<protein>
    <submittedName>
        <fullName evidence="3">Hydrolase</fullName>
    </submittedName>
</protein>
<dbReference type="PANTHER" id="PTHR43674">
    <property type="entry name" value="NITRILASE C965.09-RELATED"/>
    <property type="match status" value="1"/>
</dbReference>
<dbReference type="InterPro" id="IPR003010">
    <property type="entry name" value="C-N_Hydrolase"/>
</dbReference>
<evidence type="ECO:0000256" key="1">
    <source>
        <dbReference type="ARBA" id="ARBA00022801"/>
    </source>
</evidence>
<evidence type="ECO:0000259" key="2">
    <source>
        <dbReference type="PROSITE" id="PS50263"/>
    </source>
</evidence>
<dbReference type="Pfam" id="PF00795">
    <property type="entry name" value="CN_hydrolase"/>
    <property type="match status" value="1"/>
</dbReference>
<accession>A0A5D5AW12</accession>